<evidence type="ECO:0000256" key="5">
    <source>
        <dbReference type="ARBA" id="ARBA00022989"/>
    </source>
</evidence>
<feature type="domain" description="EamA" evidence="8">
    <location>
        <begin position="9"/>
        <end position="140"/>
    </location>
</feature>
<dbReference type="InterPro" id="IPR050638">
    <property type="entry name" value="AA-Vitamin_Transporters"/>
</dbReference>
<dbReference type="InterPro" id="IPR000620">
    <property type="entry name" value="EamA_dom"/>
</dbReference>
<keyword evidence="5 7" id="KW-1133">Transmembrane helix</keyword>
<gene>
    <name evidence="9" type="ORF">MFMK1_002460</name>
</gene>
<evidence type="ECO:0000256" key="4">
    <source>
        <dbReference type="ARBA" id="ARBA00022692"/>
    </source>
</evidence>
<dbReference type="Pfam" id="PF00892">
    <property type="entry name" value="EamA"/>
    <property type="match status" value="2"/>
</dbReference>
<dbReference type="Proteomes" id="UP001329915">
    <property type="component" value="Chromosome"/>
</dbReference>
<sequence>MSFKPDSPHLLLTLSAVFWAGTIVFSKNIIESLPPFTLSLGRFSTALIVLLPWMLKKGSFSALKDRQLLVRLVLLGFFGVFLFNSFLYMGLRHTSAINATLINSLNPVLVALLSVVWLKDKITHRQIIGLIISVSGILWIESHGKLNNIVNIQFNPGDVFILIAAFFWAYYSNLAKLVMQKIPAMEAAALALFTGVIFLIPVSIVELHFTSSIDLGWETIITVLYLGIFSSFVALYFWFYGIDKLGGARAANYYNLIPFFGIIMAVIFLGEKVYPFQLVGGALILAGVYYSSRSKKAAPEPLKSVSVKKITES</sequence>
<dbReference type="EMBL" id="CP121694">
    <property type="protein sequence ID" value="WRO22622.1"/>
    <property type="molecule type" value="Genomic_DNA"/>
</dbReference>
<name>A0AAU0UQH9_9FIRM</name>
<evidence type="ECO:0000256" key="1">
    <source>
        <dbReference type="ARBA" id="ARBA00004651"/>
    </source>
</evidence>
<evidence type="ECO:0000256" key="3">
    <source>
        <dbReference type="ARBA" id="ARBA00022475"/>
    </source>
</evidence>
<evidence type="ECO:0000256" key="2">
    <source>
        <dbReference type="ARBA" id="ARBA00007362"/>
    </source>
</evidence>
<feature type="transmembrane region" description="Helical" evidence="7">
    <location>
        <begin position="251"/>
        <end position="268"/>
    </location>
</feature>
<dbReference type="AlphaFoldDB" id="A0AAU0UQH9"/>
<feature type="transmembrane region" description="Helical" evidence="7">
    <location>
        <begin position="152"/>
        <end position="171"/>
    </location>
</feature>
<keyword evidence="4 7" id="KW-0812">Transmembrane</keyword>
<comment type="subcellular location">
    <subcellularLocation>
        <location evidence="1">Cell membrane</location>
        <topology evidence="1">Multi-pass membrane protein</topology>
    </subcellularLocation>
</comment>
<evidence type="ECO:0000256" key="7">
    <source>
        <dbReference type="SAM" id="Phobius"/>
    </source>
</evidence>
<feature type="transmembrane region" description="Helical" evidence="7">
    <location>
        <begin position="68"/>
        <end position="91"/>
    </location>
</feature>
<keyword evidence="6 7" id="KW-0472">Membrane</keyword>
<feature type="transmembrane region" description="Helical" evidence="7">
    <location>
        <begin position="127"/>
        <end position="146"/>
    </location>
</feature>
<dbReference type="SUPFAM" id="SSF103481">
    <property type="entry name" value="Multidrug resistance efflux transporter EmrE"/>
    <property type="match status" value="2"/>
</dbReference>
<accession>A0AAU0UQH9</accession>
<dbReference type="GO" id="GO:0005886">
    <property type="term" value="C:plasma membrane"/>
    <property type="evidence" value="ECO:0007669"/>
    <property type="project" value="UniProtKB-SubCell"/>
</dbReference>
<evidence type="ECO:0000256" key="6">
    <source>
        <dbReference type="ARBA" id="ARBA00023136"/>
    </source>
</evidence>
<feature type="transmembrane region" description="Helical" evidence="7">
    <location>
        <begin position="217"/>
        <end position="239"/>
    </location>
</feature>
<evidence type="ECO:0000313" key="10">
    <source>
        <dbReference type="Proteomes" id="UP001329915"/>
    </source>
</evidence>
<keyword evidence="3" id="KW-1003">Cell membrane</keyword>
<feature type="transmembrane region" description="Helical" evidence="7">
    <location>
        <begin position="183"/>
        <end position="205"/>
    </location>
</feature>
<protein>
    <submittedName>
        <fullName evidence="9">DMT family transporter</fullName>
    </submittedName>
</protein>
<comment type="similarity">
    <text evidence="2">Belongs to the EamA transporter family.</text>
</comment>
<dbReference type="InterPro" id="IPR037185">
    <property type="entry name" value="EmrE-like"/>
</dbReference>
<feature type="domain" description="EamA" evidence="8">
    <location>
        <begin position="156"/>
        <end position="291"/>
    </location>
</feature>
<feature type="transmembrane region" description="Helical" evidence="7">
    <location>
        <begin position="274"/>
        <end position="292"/>
    </location>
</feature>
<dbReference type="PANTHER" id="PTHR32322:SF18">
    <property type="entry name" value="S-ADENOSYLMETHIONINE_S-ADENOSYLHOMOCYSTEINE TRANSPORTER"/>
    <property type="match status" value="1"/>
</dbReference>
<feature type="transmembrane region" description="Helical" evidence="7">
    <location>
        <begin position="36"/>
        <end position="56"/>
    </location>
</feature>
<dbReference type="PANTHER" id="PTHR32322">
    <property type="entry name" value="INNER MEMBRANE TRANSPORTER"/>
    <property type="match status" value="1"/>
</dbReference>
<proteinExistence type="inferred from homology"/>
<dbReference type="Gene3D" id="1.10.3730.20">
    <property type="match status" value="1"/>
</dbReference>
<dbReference type="RefSeq" id="WP_366922031.1">
    <property type="nucleotide sequence ID" value="NZ_CP121694.1"/>
</dbReference>
<organism evidence="9 10">
    <name type="scientific">Metallumcola ferriviriculae</name>
    <dbReference type="NCBI Taxonomy" id="3039180"/>
    <lineage>
        <taxon>Bacteria</taxon>
        <taxon>Bacillati</taxon>
        <taxon>Bacillota</taxon>
        <taxon>Clostridia</taxon>
        <taxon>Neomoorellales</taxon>
        <taxon>Desulfitibacteraceae</taxon>
        <taxon>Metallumcola</taxon>
    </lineage>
</organism>
<keyword evidence="10" id="KW-1185">Reference proteome</keyword>
<feature type="transmembrane region" description="Helical" evidence="7">
    <location>
        <begin position="97"/>
        <end position="118"/>
    </location>
</feature>
<evidence type="ECO:0000313" key="9">
    <source>
        <dbReference type="EMBL" id="WRO22622.1"/>
    </source>
</evidence>
<evidence type="ECO:0000259" key="8">
    <source>
        <dbReference type="Pfam" id="PF00892"/>
    </source>
</evidence>
<reference evidence="9 10" key="1">
    <citation type="submission" date="2023-04" db="EMBL/GenBank/DDBJ databases">
        <authorList>
            <person name="Hsu D."/>
        </authorList>
    </citation>
    <scope>NUCLEOTIDE SEQUENCE [LARGE SCALE GENOMIC DNA]</scope>
    <source>
        <strain evidence="9 10">MK1</strain>
    </source>
</reference>
<dbReference type="KEGG" id="dbc:MFMK1_002460"/>